<evidence type="ECO:0000313" key="2">
    <source>
        <dbReference type="Proteomes" id="UP001604002"/>
    </source>
</evidence>
<protein>
    <recommendedName>
        <fullName evidence="3">Glutamine amidotransferase</fullName>
    </recommendedName>
</protein>
<name>A0ABW7A2F0_9HYPH</name>
<reference evidence="1 2" key="1">
    <citation type="submission" date="2024-02" db="EMBL/GenBank/DDBJ databases">
        <title>Expansion and revision of Xanthobacter and proposal of Roseixanthobacter gen. nov.</title>
        <authorList>
            <person name="Soltysiak M.P.M."/>
            <person name="Jalihal A."/>
            <person name="Ory A."/>
            <person name="Chrisophersen C."/>
            <person name="Lee A.D."/>
            <person name="Boulton J."/>
            <person name="Springer M."/>
        </authorList>
    </citation>
    <scope>NUCLEOTIDE SEQUENCE [LARGE SCALE GENOMIC DNA]</scope>
    <source>
        <strain evidence="1 2">23A</strain>
    </source>
</reference>
<evidence type="ECO:0000313" key="1">
    <source>
        <dbReference type="EMBL" id="MFG1375221.1"/>
    </source>
</evidence>
<dbReference type="SUPFAM" id="SSF52317">
    <property type="entry name" value="Class I glutamine amidotransferase-like"/>
    <property type="match status" value="1"/>
</dbReference>
<organism evidence="1 2">
    <name type="scientific">Xanthobacter oligotrophicus</name>
    <dbReference type="NCBI Taxonomy" id="2607286"/>
    <lineage>
        <taxon>Bacteria</taxon>
        <taxon>Pseudomonadati</taxon>
        <taxon>Pseudomonadota</taxon>
        <taxon>Alphaproteobacteria</taxon>
        <taxon>Hyphomicrobiales</taxon>
        <taxon>Xanthobacteraceae</taxon>
        <taxon>Xanthobacter</taxon>
    </lineage>
</organism>
<feature type="non-terminal residue" evidence="1">
    <location>
        <position position="1"/>
    </location>
</feature>
<evidence type="ECO:0008006" key="3">
    <source>
        <dbReference type="Google" id="ProtNLM"/>
    </source>
</evidence>
<dbReference type="EMBL" id="JBAFVH010000030">
    <property type="protein sequence ID" value="MFG1375221.1"/>
    <property type="molecule type" value="Genomic_DNA"/>
</dbReference>
<sequence>LGCSRPDAPGMPMPVARLLVVEGNTRPSGCIRRTGRERGLYAGAAGAFPGQVTVDICYPADVGANLPDAGGIDGYDGIAITGLSLNIYHGGIEIAQQIEFMRTAFTTDVPIFGSCWGL</sequence>
<dbReference type="InterPro" id="IPR029062">
    <property type="entry name" value="Class_I_gatase-like"/>
</dbReference>
<proteinExistence type="predicted"/>
<gene>
    <name evidence="1" type="ORF">V5F32_23905</name>
</gene>
<comment type="caution">
    <text evidence="1">The sequence shown here is derived from an EMBL/GenBank/DDBJ whole genome shotgun (WGS) entry which is preliminary data.</text>
</comment>
<dbReference type="Proteomes" id="UP001604002">
    <property type="component" value="Unassembled WGS sequence"/>
</dbReference>
<keyword evidence="2" id="KW-1185">Reference proteome</keyword>
<accession>A0ABW7A2F0</accession>
<dbReference type="Gene3D" id="3.40.50.880">
    <property type="match status" value="1"/>
</dbReference>